<accession>A0AAV4XZ11</accession>
<dbReference type="EMBL" id="BPLR01001059">
    <property type="protein sequence ID" value="GIY99548.1"/>
    <property type="molecule type" value="Genomic_DNA"/>
</dbReference>
<evidence type="ECO:0000313" key="1">
    <source>
        <dbReference type="EMBL" id="GIY99548.1"/>
    </source>
</evidence>
<organism evidence="1 2">
    <name type="scientific">Caerostris extrusa</name>
    <name type="common">Bark spider</name>
    <name type="synonym">Caerostris bankana</name>
    <dbReference type="NCBI Taxonomy" id="172846"/>
    <lineage>
        <taxon>Eukaryota</taxon>
        <taxon>Metazoa</taxon>
        <taxon>Ecdysozoa</taxon>
        <taxon>Arthropoda</taxon>
        <taxon>Chelicerata</taxon>
        <taxon>Arachnida</taxon>
        <taxon>Araneae</taxon>
        <taxon>Araneomorphae</taxon>
        <taxon>Entelegynae</taxon>
        <taxon>Araneoidea</taxon>
        <taxon>Araneidae</taxon>
        <taxon>Caerostris</taxon>
    </lineage>
</organism>
<gene>
    <name evidence="1" type="ORF">CEXT_91321</name>
</gene>
<evidence type="ECO:0000313" key="2">
    <source>
        <dbReference type="Proteomes" id="UP001054945"/>
    </source>
</evidence>
<dbReference type="Proteomes" id="UP001054945">
    <property type="component" value="Unassembled WGS sequence"/>
</dbReference>
<proteinExistence type="predicted"/>
<protein>
    <submittedName>
        <fullName evidence="1">Uncharacterized protein</fullName>
    </submittedName>
</protein>
<reference evidence="1 2" key="1">
    <citation type="submission" date="2021-06" db="EMBL/GenBank/DDBJ databases">
        <title>Caerostris extrusa draft genome.</title>
        <authorList>
            <person name="Kono N."/>
            <person name="Arakawa K."/>
        </authorList>
    </citation>
    <scope>NUCLEOTIDE SEQUENCE [LARGE SCALE GENOMIC DNA]</scope>
</reference>
<sequence>MPLPTLEKNHISVTNAVKGMLETVASNITCLNTPVKRKASAILAAMNSPLKNLLVVTSVGRINKVVLRGMPSERII</sequence>
<dbReference type="AlphaFoldDB" id="A0AAV4XZ11"/>
<name>A0AAV4XZ11_CAEEX</name>
<keyword evidence="2" id="KW-1185">Reference proteome</keyword>
<comment type="caution">
    <text evidence="1">The sequence shown here is derived from an EMBL/GenBank/DDBJ whole genome shotgun (WGS) entry which is preliminary data.</text>
</comment>